<dbReference type="RefSeq" id="WP_119853021.1">
    <property type="nucleotide sequence ID" value="NZ_QYSE01000002.1"/>
</dbReference>
<comment type="caution">
    <text evidence="2">The sequence shown here is derived from an EMBL/GenBank/DDBJ whole genome shotgun (WGS) entry which is preliminary data.</text>
</comment>
<dbReference type="InterPro" id="IPR054545">
    <property type="entry name" value="ApeI-like"/>
</dbReference>
<reference evidence="2 3" key="1">
    <citation type="submission" date="2018-09" db="EMBL/GenBank/DDBJ databases">
        <title>Identification of marine bacteria producing industrial enzymes.</title>
        <authorList>
            <person name="Cheng T.H."/>
            <person name="Saidin J."/>
            <person name="Muhd D.D."/>
            <person name="Isa M.N.M."/>
            <person name="Bakar M.F.A."/>
            <person name="Ismail N."/>
        </authorList>
    </citation>
    <scope>NUCLEOTIDE SEQUENCE [LARGE SCALE GENOMIC DNA]</scope>
    <source>
        <strain evidence="2 3">MNAD 1.6</strain>
    </source>
</reference>
<dbReference type="InterPro" id="IPR016962">
    <property type="entry name" value="Dehydrase_ECs4332_prd"/>
</dbReference>
<dbReference type="PIRSF" id="PIRSF030962">
    <property type="entry name" value="Dehydrase_ECs4332_prd"/>
    <property type="match status" value="1"/>
</dbReference>
<dbReference type="EMBL" id="QYSE01000002">
    <property type="protein sequence ID" value="RJF35535.1"/>
    <property type="molecule type" value="Genomic_DNA"/>
</dbReference>
<proteinExistence type="predicted"/>
<sequence>MPSLNNVTPEVAVLSQTETSVSLALTIAADLDYFRGHFPDAPILAGVVQLDWAVKYAQQYLGFGKLVQDLEVLKFQVVTTPDMTVNLTLERNAKGKCLFSYHSDKGQHASGRIVFCD</sequence>
<dbReference type="InterPro" id="IPR029069">
    <property type="entry name" value="HotDog_dom_sf"/>
</dbReference>
<dbReference type="Pfam" id="PF22818">
    <property type="entry name" value="ApeI-like"/>
    <property type="match status" value="1"/>
</dbReference>
<accession>A0A3A3EJZ0</accession>
<dbReference type="Proteomes" id="UP000265938">
    <property type="component" value="Unassembled WGS sequence"/>
</dbReference>
<protein>
    <submittedName>
        <fullName evidence="2">Thioester dehydrase</fullName>
    </submittedName>
</protein>
<dbReference type="SUPFAM" id="SSF54637">
    <property type="entry name" value="Thioesterase/thiol ester dehydrase-isomerase"/>
    <property type="match status" value="1"/>
</dbReference>
<dbReference type="AlphaFoldDB" id="A0A3A3EJZ0"/>
<organism evidence="2 3">
    <name type="scientific">Pseudoalteromonas gelatinilytica</name>
    <dbReference type="NCBI Taxonomy" id="1703256"/>
    <lineage>
        <taxon>Bacteria</taxon>
        <taxon>Pseudomonadati</taxon>
        <taxon>Pseudomonadota</taxon>
        <taxon>Gammaproteobacteria</taxon>
        <taxon>Alteromonadales</taxon>
        <taxon>Pseudoalteromonadaceae</taxon>
        <taxon>Pseudoalteromonas</taxon>
    </lineage>
</organism>
<dbReference type="Gene3D" id="3.10.129.10">
    <property type="entry name" value="Hotdog Thioesterase"/>
    <property type="match status" value="1"/>
</dbReference>
<evidence type="ECO:0000313" key="3">
    <source>
        <dbReference type="Proteomes" id="UP000265938"/>
    </source>
</evidence>
<gene>
    <name evidence="2" type="ORF">D4741_11190</name>
</gene>
<feature type="domain" description="ApeI dehydratase-like" evidence="1">
    <location>
        <begin position="16"/>
        <end position="112"/>
    </location>
</feature>
<name>A0A3A3EJZ0_9GAMM</name>
<evidence type="ECO:0000313" key="2">
    <source>
        <dbReference type="EMBL" id="RJF35535.1"/>
    </source>
</evidence>
<evidence type="ECO:0000259" key="1">
    <source>
        <dbReference type="Pfam" id="PF22818"/>
    </source>
</evidence>